<keyword evidence="1" id="KW-0472">Membrane</keyword>
<gene>
    <name evidence="2" type="ORF">OUZ56_007982</name>
</gene>
<dbReference type="Proteomes" id="UP001234178">
    <property type="component" value="Unassembled WGS sequence"/>
</dbReference>
<evidence type="ECO:0000313" key="2">
    <source>
        <dbReference type="EMBL" id="KAK4022518.1"/>
    </source>
</evidence>
<keyword evidence="1" id="KW-1133">Transmembrane helix</keyword>
<reference evidence="2 3" key="1">
    <citation type="journal article" date="2023" name="Nucleic Acids Res.">
        <title>The hologenome of Daphnia magna reveals possible DNA methylation and microbiome-mediated evolution of the host genome.</title>
        <authorList>
            <person name="Chaturvedi A."/>
            <person name="Li X."/>
            <person name="Dhandapani V."/>
            <person name="Marshall H."/>
            <person name="Kissane S."/>
            <person name="Cuenca-Cambronero M."/>
            <person name="Asole G."/>
            <person name="Calvet F."/>
            <person name="Ruiz-Romero M."/>
            <person name="Marangio P."/>
            <person name="Guigo R."/>
            <person name="Rago D."/>
            <person name="Mirbahai L."/>
            <person name="Eastwood N."/>
            <person name="Colbourne J.K."/>
            <person name="Zhou J."/>
            <person name="Mallon E."/>
            <person name="Orsini L."/>
        </authorList>
    </citation>
    <scope>NUCLEOTIDE SEQUENCE [LARGE SCALE GENOMIC DNA]</scope>
    <source>
        <strain evidence="2">LRV0_1</strain>
    </source>
</reference>
<evidence type="ECO:0000256" key="1">
    <source>
        <dbReference type="SAM" id="Phobius"/>
    </source>
</evidence>
<name>A0ABR0ABK1_9CRUS</name>
<keyword evidence="3" id="KW-1185">Reference proteome</keyword>
<keyword evidence="1" id="KW-0812">Transmembrane</keyword>
<comment type="caution">
    <text evidence="2">The sequence shown here is derived from an EMBL/GenBank/DDBJ whole genome shotgun (WGS) entry which is preliminary data.</text>
</comment>
<accession>A0ABR0ABK1</accession>
<proteinExistence type="predicted"/>
<organism evidence="2 3">
    <name type="scientific">Daphnia magna</name>
    <dbReference type="NCBI Taxonomy" id="35525"/>
    <lineage>
        <taxon>Eukaryota</taxon>
        <taxon>Metazoa</taxon>
        <taxon>Ecdysozoa</taxon>
        <taxon>Arthropoda</taxon>
        <taxon>Crustacea</taxon>
        <taxon>Branchiopoda</taxon>
        <taxon>Diplostraca</taxon>
        <taxon>Cladocera</taxon>
        <taxon>Anomopoda</taxon>
        <taxon>Daphniidae</taxon>
        <taxon>Daphnia</taxon>
    </lineage>
</organism>
<sequence length="152" mass="16964">MSSKTAVQRRFLYLPSALPLLALKVYPTNWRLLTQSFVRYQLVQTSHSRVLFVSHTGDIVVVPLSSKSPTVKGRILSSAKRAVQYSAKLNKKQPTQHLSIVAIFLAATVRYCIILFRLEIPEKVGILSRAPPVSFGMEQLAISWSSSLVPKV</sequence>
<evidence type="ECO:0000313" key="3">
    <source>
        <dbReference type="Proteomes" id="UP001234178"/>
    </source>
</evidence>
<feature type="transmembrane region" description="Helical" evidence="1">
    <location>
        <begin position="98"/>
        <end position="118"/>
    </location>
</feature>
<dbReference type="EMBL" id="JAOYFB010000037">
    <property type="protein sequence ID" value="KAK4022518.1"/>
    <property type="molecule type" value="Genomic_DNA"/>
</dbReference>
<protein>
    <submittedName>
        <fullName evidence="2">Uncharacterized protein</fullName>
    </submittedName>
</protein>